<comment type="pathway">
    <text evidence="6 7">Carbohydrate biosynthesis; gluconeogenesis.</text>
</comment>
<dbReference type="InterPro" id="IPR035990">
    <property type="entry name" value="TIM_sf"/>
</dbReference>
<feature type="binding site" evidence="6">
    <location>
        <position position="176"/>
    </location>
    <ligand>
        <name>substrate</name>
    </ligand>
</feature>
<dbReference type="InterPro" id="IPR022896">
    <property type="entry name" value="TrioseP_Isoase_bac/euk"/>
</dbReference>
<dbReference type="InterPro" id="IPR000652">
    <property type="entry name" value="Triosephosphate_isomerase"/>
</dbReference>
<dbReference type="CDD" id="cd00311">
    <property type="entry name" value="TIM"/>
    <property type="match status" value="1"/>
</dbReference>
<sequence>MNYHQRTKIIAGNWKMYKNKNEALKFIQKINVLIPDITKVETMLFAQATLLDVLVQNQGPNLKIGAQNMFYENEGPFTGEISPLNLKSLGVQCVLLGHSERRERFQETNQLINKKLLLALQNDLYPVLCLGETLTIREQNQTKLFLEQQLTQALQGVSLESMDKITIAYEPIWAIGTGKSASPVDANNTIKQIRNKIASLYSKQISETVRIIYGGSVSPENIQNILEQKDIDGILAGKAALEPENFLSFVKIALQYSIPRLQTLHNKK</sequence>
<feature type="active site" description="Proton acceptor" evidence="6">
    <location>
        <position position="170"/>
    </location>
</feature>
<keyword evidence="9" id="KW-1185">Reference proteome</keyword>
<protein>
    <recommendedName>
        <fullName evidence="6 7">Triosephosphate isomerase</fullName>
        <shortName evidence="6">TIM</shortName>
        <shortName evidence="6">TPI</shortName>
        <ecNumber evidence="6 7">5.3.1.1</ecNumber>
    </recommendedName>
    <alternativeName>
        <fullName evidence="6">Triose-phosphate isomerase</fullName>
    </alternativeName>
</protein>
<dbReference type="HAMAP" id="MF_00147_B">
    <property type="entry name" value="TIM_B"/>
    <property type="match status" value="1"/>
</dbReference>
<dbReference type="InterPro" id="IPR020861">
    <property type="entry name" value="Triosephosphate_isomerase_AS"/>
</dbReference>
<evidence type="ECO:0000256" key="5">
    <source>
        <dbReference type="ARBA" id="ARBA00023235"/>
    </source>
</evidence>
<evidence type="ECO:0000256" key="1">
    <source>
        <dbReference type="ARBA" id="ARBA00007422"/>
    </source>
</evidence>
<keyword evidence="5 6" id="KW-0413">Isomerase</keyword>
<name>A0ABS5CY01_9MOLU</name>
<dbReference type="PROSITE" id="PS00171">
    <property type="entry name" value="TIM_1"/>
    <property type="match status" value="1"/>
</dbReference>
<keyword evidence="2 6" id="KW-0312">Gluconeogenesis</keyword>
<evidence type="ECO:0000313" key="8">
    <source>
        <dbReference type="EMBL" id="MBP5835851.1"/>
    </source>
</evidence>
<dbReference type="PANTHER" id="PTHR21139">
    <property type="entry name" value="TRIOSEPHOSPHATE ISOMERASE"/>
    <property type="match status" value="1"/>
</dbReference>
<comment type="caution">
    <text evidence="8">The sequence shown here is derived from an EMBL/GenBank/DDBJ whole genome shotgun (WGS) entry which is preliminary data.</text>
</comment>
<feature type="binding site" evidence="6">
    <location>
        <begin position="13"/>
        <end position="15"/>
    </location>
    <ligand>
        <name>substrate</name>
    </ligand>
</feature>
<comment type="caution">
    <text evidence="6">Lacks conserved residue(s) required for the propagation of feature annotation.</text>
</comment>
<proteinExistence type="inferred from homology"/>
<dbReference type="PANTHER" id="PTHR21139:SF42">
    <property type="entry name" value="TRIOSEPHOSPHATE ISOMERASE"/>
    <property type="match status" value="1"/>
</dbReference>
<organism evidence="8 9">
    <name type="scientific">Candidatus Phytoplasma meliae</name>
    <dbReference type="NCBI Taxonomy" id="1848402"/>
    <lineage>
        <taxon>Bacteria</taxon>
        <taxon>Bacillati</taxon>
        <taxon>Mycoplasmatota</taxon>
        <taxon>Mollicutes</taxon>
        <taxon>Acholeplasmatales</taxon>
        <taxon>Acholeplasmataceae</taxon>
        <taxon>Candidatus Phytoplasma</taxon>
        <taxon>16SrXIII (Mexican periwinkle virescence group)</taxon>
    </lineage>
</organism>
<comment type="similarity">
    <text evidence="1 6 7">Belongs to the triosephosphate isomerase family.</text>
</comment>
<gene>
    <name evidence="6" type="primary">tpiA</name>
    <name evidence="8" type="ORF">CHTY_001240</name>
</gene>
<accession>A0ABS5CY01</accession>
<dbReference type="RefSeq" id="WP_203552116.1">
    <property type="nucleotide sequence ID" value="NZ_JACAOD020000005.1"/>
</dbReference>
<dbReference type="Proteomes" id="UP001195571">
    <property type="component" value="Unassembled WGS sequence"/>
</dbReference>
<feature type="active site" description="Electrophile" evidence="6">
    <location>
        <position position="98"/>
    </location>
</feature>
<comment type="subcellular location">
    <subcellularLocation>
        <location evidence="6 7">Cytoplasm</location>
    </subcellularLocation>
</comment>
<evidence type="ECO:0000256" key="2">
    <source>
        <dbReference type="ARBA" id="ARBA00022432"/>
    </source>
</evidence>
<evidence type="ECO:0000313" key="9">
    <source>
        <dbReference type="Proteomes" id="UP001195571"/>
    </source>
</evidence>
<dbReference type="EMBL" id="JACAOD020000005">
    <property type="protein sequence ID" value="MBP5835851.1"/>
    <property type="molecule type" value="Genomic_DNA"/>
</dbReference>
<comment type="pathway">
    <text evidence="6 7">Carbohydrate degradation; glycolysis; D-glyceraldehyde 3-phosphate from glycerone phosphate: step 1/1.</text>
</comment>
<evidence type="ECO:0000256" key="6">
    <source>
        <dbReference type="HAMAP-Rule" id="MF_00147"/>
    </source>
</evidence>
<dbReference type="InterPro" id="IPR013785">
    <property type="entry name" value="Aldolase_TIM"/>
</dbReference>
<evidence type="ECO:0000256" key="7">
    <source>
        <dbReference type="RuleBase" id="RU363013"/>
    </source>
</evidence>
<dbReference type="GO" id="GO:0004807">
    <property type="term" value="F:triose-phosphate isomerase activity"/>
    <property type="evidence" value="ECO:0007669"/>
    <property type="project" value="UniProtKB-EC"/>
</dbReference>
<dbReference type="Pfam" id="PF00121">
    <property type="entry name" value="TIM"/>
    <property type="match status" value="1"/>
</dbReference>
<dbReference type="EC" id="5.3.1.1" evidence="6 7"/>
<dbReference type="NCBIfam" id="TIGR00419">
    <property type="entry name" value="tim"/>
    <property type="match status" value="1"/>
</dbReference>
<dbReference type="Gene3D" id="3.20.20.70">
    <property type="entry name" value="Aldolase class I"/>
    <property type="match status" value="1"/>
</dbReference>
<comment type="subunit">
    <text evidence="6 7">Homodimer.</text>
</comment>
<keyword evidence="4 6" id="KW-0324">Glycolysis</keyword>
<keyword evidence="3 6" id="KW-0963">Cytoplasm</keyword>
<dbReference type="PROSITE" id="PS51440">
    <property type="entry name" value="TIM_2"/>
    <property type="match status" value="1"/>
</dbReference>
<evidence type="ECO:0000256" key="4">
    <source>
        <dbReference type="ARBA" id="ARBA00023152"/>
    </source>
</evidence>
<comment type="function">
    <text evidence="6">Involved in the gluconeogenesis. Catalyzes stereospecifically the conversion of dihydroxyacetone phosphate (DHAP) to D-glyceraldehyde-3-phosphate (G3P).</text>
</comment>
<dbReference type="SUPFAM" id="SSF51351">
    <property type="entry name" value="Triosephosphate isomerase (TIM)"/>
    <property type="match status" value="1"/>
</dbReference>
<reference evidence="8" key="1">
    <citation type="submission" date="2021-04" db="EMBL/GenBank/DDBJ databases">
        <title>Genomic features of Candidatus Phytoplasma meliae isolate ChTYXIII (1SrXIII-G).</title>
        <authorList>
            <person name="Fernandez F.D."/>
            <person name="Conci L.R."/>
        </authorList>
    </citation>
    <scope>NUCLEOTIDE SEQUENCE [LARGE SCALE GENOMIC DNA]</scope>
    <source>
        <strain evidence="8">ChTYXIII-Mo</strain>
    </source>
</reference>
<evidence type="ECO:0000256" key="3">
    <source>
        <dbReference type="ARBA" id="ARBA00022490"/>
    </source>
</evidence>
<feature type="binding site" evidence="6">
    <location>
        <position position="216"/>
    </location>
    <ligand>
        <name>substrate</name>
    </ligand>
</feature>
<comment type="catalytic activity">
    <reaction evidence="6 7">
        <text>D-glyceraldehyde 3-phosphate = dihydroxyacetone phosphate</text>
        <dbReference type="Rhea" id="RHEA:18585"/>
        <dbReference type="ChEBI" id="CHEBI:57642"/>
        <dbReference type="ChEBI" id="CHEBI:59776"/>
        <dbReference type="EC" id="5.3.1.1"/>
    </reaction>
</comment>